<comment type="caution">
    <text evidence="2">The sequence shown here is derived from an EMBL/GenBank/DDBJ whole genome shotgun (WGS) entry which is preliminary data.</text>
</comment>
<dbReference type="EMBL" id="LMYN01000314">
    <property type="protein sequence ID" value="KRZ98364.1"/>
    <property type="molecule type" value="Genomic_DNA"/>
</dbReference>
<dbReference type="GO" id="GO:0005886">
    <property type="term" value="C:plasma membrane"/>
    <property type="evidence" value="ECO:0007669"/>
    <property type="project" value="TreeGrafter"/>
</dbReference>
<keyword evidence="3" id="KW-1185">Reference proteome</keyword>
<dbReference type="OrthoDB" id="18896at2759"/>
<evidence type="ECO:0000259" key="1">
    <source>
        <dbReference type="Pfam" id="PF25338"/>
    </source>
</evidence>
<feature type="non-terminal residue" evidence="2">
    <location>
        <position position="1"/>
    </location>
</feature>
<dbReference type="PANTHER" id="PTHR45653">
    <property type="entry name" value="DEDICATOR OF CYTOKINESIS"/>
    <property type="match status" value="1"/>
</dbReference>
<evidence type="ECO:0000313" key="3">
    <source>
        <dbReference type="Proteomes" id="UP000054251"/>
    </source>
</evidence>
<sequence>YPRVNDDNLKSLYPGDEVYIFEITSNNKWGRGYAVTLPFPNDFSITSVKLDEIPTQNISASVFPMNCVKILEKIPFSSEVHKAKTHALDTSKSVEMRMPLFPIKAVNETNCFIKVIKDAIELLTSHIFTFYSIGKFHLFYELSLIYYDLYELRFKLLHDILTLRETKMAKSSVIHLLNKIPKVLASEYEGLSFLLNGSSKENIDTYGYNAILPRDILTGDLLSYSNSIPLKIAFDQLLCCLPPENLTNMHLEEPGFTLTTKSKKIYSQKLQYDVLLDLKSFQACSNSHSTTYIGIIIYFYICCNRDRITETFAVRVNHPSSKNDLETMNTALFKNLLLNENSGNVYLVAQVVEEIDLSVRGLNKNSLLDKSRQRVAVGVADISKLFSNEAMESSYENLVHMQLFEPSIDPVVEFEHDQVDNGVENGWGKMVDIIPEGPDTDNTFSLKFKGLAVSLRCIKHQFELDMNSTLNRIPNIQPIHFYPLGEYECLYLIMGEISLVENAQKNALLTMKVSAPEGDLVFGNGSENCVRDWQFVSTGTNKYIGEILRINGFSPESVKRHEYVLFSLYVNGELTAESTFLFKTGSGLILNDTENCSVELFSIIDNSTIANIHISTFYVGKVLNSDINVNNVLQYEDYFKNGDMGIRQLLTKLVEFHQIELHQLVRYFDELLKALFSIADISTKQPQSETQQSLKSSTFSAIVYMLDTVFKNDSFSYLVAIFTGRNTCLPPIGTFIMENISKILFQAETNWTTTSIRVCRIVSILMNFAIKSDNSPDLDEYLKTLGNISESGAYFLSLKSDSYIDSQVLIIGSLHDILSDDINIDDIETMKLIVIFIDSIGVKGLGIDDVLYITNKVYISNKNSKTENAHRVIISKLLLIHRLFFTKIIEEPITCKILLTKSVEWAMEVLQGQTDVAASRIACSILNCVCTLLWKVATKENQEEITLCHSLGKLLPSISRAIIKYERFTRENGFYKPKHKFGLLFPSEYPFIEAPVDPIIKEEVLVEIQVELSTIFCFIARIGKTVSGDGGFEAILRAENEADFFDSSKYLLDDFQSKDLIDLLFAVNIIRRGKFIPNSKWLSLYSLLIEGCVVSLELIKPLLHAYFIPSFESQKNFNIIIWGNFLKSLLQLAVATPISIEYLPKTPKQACYQITGEIRDKIASMLYESWNLLGMDTDEEVFKTFHISRLGGYQMKFINTQYCVLHDLMLFALQNNSECQAVAAKLLWSITVTYFIEKKSIIDVERQSLLGLRDIYYNNVYKPGSLEQQKFMEGLKQIITVGCESEAIE</sequence>
<dbReference type="Proteomes" id="UP000054251">
    <property type="component" value="Unassembled WGS sequence"/>
</dbReference>
<proteinExistence type="predicted"/>
<dbReference type="PANTHER" id="PTHR45653:SF10">
    <property type="entry name" value="MYOBLAST CITY, ISOFORM B"/>
    <property type="match status" value="1"/>
</dbReference>
<accession>A0A0V1PQ34</accession>
<dbReference type="GeneID" id="26842885"/>
<protein>
    <recommendedName>
        <fullName evidence="1">DCK1-like fourth C2 domain-containing protein</fullName>
    </recommendedName>
</protein>
<gene>
    <name evidence="2" type="ORF">AC631_05876</name>
</gene>
<organism evidence="2 3">
    <name type="scientific">Debaryomyces fabryi</name>
    <dbReference type="NCBI Taxonomy" id="58627"/>
    <lineage>
        <taxon>Eukaryota</taxon>
        <taxon>Fungi</taxon>
        <taxon>Dikarya</taxon>
        <taxon>Ascomycota</taxon>
        <taxon>Saccharomycotina</taxon>
        <taxon>Pichiomycetes</taxon>
        <taxon>Debaryomycetaceae</taxon>
        <taxon>Debaryomyces</taxon>
    </lineage>
</organism>
<dbReference type="InterPro" id="IPR057500">
    <property type="entry name" value="C2_DCK1_4th"/>
</dbReference>
<dbReference type="GO" id="GO:0005737">
    <property type="term" value="C:cytoplasm"/>
    <property type="evidence" value="ECO:0007669"/>
    <property type="project" value="TreeGrafter"/>
</dbReference>
<dbReference type="GO" id="GO:0005085">
    <property type="term" value="F:guanyl-nucleotide exchange factor activity"/>
    <property type="evidence" value="ECO:0007669"/>
    <property type="project" value="InterPro"/>
</dbReference>
<dbReference type="RefSeq" id="XP_015464467.1">
    <property type="nucleotide sequence ID" value="XM_015614705.1"/>
</dbReference>
<name>A0A0V1PQ34_9ASCO</name>
<feature type="domain" description="DCK1-like fourth C2" evidence="1">
    <location>
        <begin position="487"/>
        <end position="621"/>
    </location>
</feature>
<dbReference type="Pfam" id="PF25338">
    <property type="entry name" value="C2_DCK_4th"/>
    <property type="match status" value="1"/>
</dbReference>
<dbReference type="GO" id="GO:0007264">
    <property type="term" value="P:small GTPase-mediated signal transduction"/>
    <property type="evidence" value="ECO:0007669"/>
    <property type="project" value="InterPro"/>
</dbReference>
<feature type="non-terminal residue" evidence="2">
    <location>
        <position position="1289"/>
    </location>
</feature>
<dbReference type="GO" id="GO:0031267">
    <property type="term" value="F:small GTPase binding"/>
    <property type="evidence" value="ECO:0007669"/>
    <property type="project" value="TreeGrafter"/>
</dbReference>
<dbReference type="InterPro" id="IPR026791">
    <property type="entry name" value="DOCK"/>
</dbReference>
<evidence type="ECO:0000313" key="2">
    <source>
        <dbReference type="EMBL" id="KRZ98364.1"/>
    </source>
</evidence>
<reference evidence="2 3" key="1">
    <citation type="submission" date="2015-11" db="EMBL/GenBank/DDBJ databases">
        <title>The genome of Debaryomyces fabryi.</title>
        <authorList>
            <person name="Tafer H."/>
            <person name="Lopandic K."/>
        </authorList>
    </citation>
    <scope>NUCLEOTIDE SEQUENCE [LARGE SCALE GENOMIC DNA]</scope>
    <source>
        <strain evidence="2 3">CBS 789</strain>
    </source>
</reference>